<dbReference type="PROSITE" id="PS51710">
    <property type="entry name" value="G_OBG"/>
    <property type="match status" value="1"/>
</dbReference>
<dbReference type="Gene3D" id="3.10.20.30">
    <property type="match status" value="1"/>
</dbReference>
<evidence type="ECO:0000259" key="6">
    <source>
        <dbReference type="PROSITE" id="PS51710"/>
    </source>
</evidence>
<dbReference type="PROSITE" id="PS51880">
    <property type="entry name" value="TGS"/>
    <property type="match status" value="1"/>
</dbReference>
<dbReference type="Pfam" id="PF01926">
    <property type="entry name" value="MMR_HSR1"/>
    <property type="match status" value="1"/>
</dbReference>
<dbReference type="PANTHER" id="PTHR23305:SF18">
    <property type="entry name" value="OBG-TYPE G DOMAIN-CONTAINING PROTEIN"/>
    <property type="match status" value="1"/>
</dbReference>
<dbReference type="Pfam" id="PF06071">
    <property type="entry name" value="YchF-GTPase_C"/>
    <property type="match status" value="1"/>
</dbReference>
<dbReference type="PIRSF" id="PIRSF006641">
    <property type="entry name" value="CHP00092"/>
    <property type="match status" value="1"/>
</dbReference>
<evidence type="ECO:0000256" key="3">
    <source>
        <dbReference type="ARBA" id="ARBA00022741"/>
    </source>
</evidence>
<evidence type="ECO:0000313" key="8">
    <source>
        <dbReference type="EMBL" id="OGC14020.1"/>
    </source>
</evidence>
<dbReference type="SUPFAM" id="SSF52540">
    <property type="entry name" value="P-loop containing nucleoside triphosphate hydrolases"/>
    <property type="match status" value="1"/>
</dbReference>
<dbReference type="FunFam" id="3.10.20.30:FF:000001">
    <property type="entry name" value="Ribosome-binding ATPase YchF"/>
    <property type="match status" value="1"/>
</dbReference>
<keyword evidence="3" id="KW-0547">Nucleotide-binding</keyword>
<dbReference type="GO" id="GO:0046872">
    <property type="term" value="F:metal ion binding"/>
    <property type="evidence" value="ECO:0007669"/>
    <property type="project" value="UniProtKB-KW"/>
</dbReference>
<feature type="domain" description="OBG-type G" evidence="6">
    <location>
        <begin position="3"/>
        <end position="254"/>
    </location>
</feature>
<dbReference type="EMBL" id="MEUA01000044">
    <property type="protein sequence ID" value="OGC14020.1"/>
    <property type="molecule type" value="Genomic_DNA"/>
</dbReference>
<dbReference type="NCBIfam" id="TIGR00092">
    <property type="entry name" value="redox-regulated ATPase YchF"/>
    <property type="match status" value="1"/>
</dbReference>
<dbReference type="InterPro" id="IPR012676">
    <property type="entry name" value="TGS-like"/>
</dbReference>
<dbReference type="PRINTS" id="PR00326">
    <property type="entry name" value="GTP1OBG"/>
</dbReference>
<keyword evidence="4" id="KW-0067">ATP-binding</keyword>
<dbReference type="GO" id="GO:0005737">
    <property type="term" value="C:cytoplasm"/>
    <property type="evidence" value="ECO:0007669"/>
    <property type="project" value="TreeGrafter"/>
</dbReference>
<protein>
    <submittedName>
        <fullName evidence="8">Redox-regulated ATPase YchF</fullName>
    </submittedName>
</protein>
<reference evidence="8 9" key="1">
    <citation type="journal article" date="2016" name="Nat. Commun.">
        <title>Thousands of microbial genomes shed light on interconnected biogeochemical processes in an aquifer system.</title>
        <authorList>
            <person name="Anantharaman K."/>
            <person name="Brown C.T."/>
            <person name="Hug L.A."/>
            <person name="Sharon I."/>
            <person name="Castelle C.J."/>
            <person name="Probst A.J."/>
            <person name="Thomas B.C."/>
            <person name="Singh A."/>
            <person name="Wilkins M.J."/>
            <person name="Karaoz U."/>
            <person name="Brodie E.L."/>
            <person name="Williams K.H."/>
            <person name="Hubbard S.S."/>
            <person name="Banfield J.F."/>
        </authorList>
    </citation>
    <scope>NUCLEOTIDE SEQUENCE [LARGE SCALE GENOMIC DNA]</scope>
</reference>
<evidence type="ECO:0000256" key="1">
    <source>
        <dbReference type="ARBA" id="ARBA00001946"/>
    </source>
</evidence>
<proteinExistence type="predicted"/>
<feature type="domain" description="TGS" evidence="7">
    <location>
        <begin position="276"/>
        <end position="359"/>
    </location>
</feature>
<comment type="caution">
    <text evidence="8">The sequence shown here is derived from an EMBL/GenBank/DDBJ whole genome shotgun (WGS) entry which is preliminary data.</text>
</comment>
<organism evidence="8 9">
    <name type="scientific">candidate division WOR-1 bacterium RIFOXYB2_FULL_36_35</name>
    <dbReference type="NCBI Taxonomy" id="1802578"/>
    <lineage>
        <taxon>Bacteria</taxon>
        <taxon>Bacillati</taxon>
        <taxon>Saganbacteria</taxon>
    </lineage>
</organism>
<name>A0A1F4S0U1_UNCSA</name>
<dbReference type="InterPro" id="IPR041706">
    <property type="entry name" value="YchF_N"/>
</dbReference>
<dbReference type="InterPro" id="IPR013029">
    <property type="entry name" value="YchF_C"/>
</dbReference>
<dbReference type="Gene3D" id="1.10.150.300">
    <property type="entry name" value="TGS-like domain"/>
    <property type="match status" value="1"/>
</dbReference>
<comment type="cofactor">
    <cofactor evidence="1">
        <name>Mg(2+)</name>
        <dbReference type="ChEBI" id="CHEBI:18420"/>
    </cofactor>
</comment>
<dbReference type="InterPro" id="IPR027417">
    <property type="entry name" value="P-loop_NTPase"/>
</dbReference>
<dbReference type="GO" id="GO:0005525">
    <property type="term" value="F:GTP binding"/>
    <property type="evidence" value="ECO:0007669"/>
    <property type="project" value="InterPro"/>
</dbReference>
<dbReference type="InterPro" id="IPR006073">
    <property type="entry name" value="GTP-bd"/>
</dbReference>
<dbReference type="GO" id="GO:0005524">
    <property type="term" value="F:ATP binding"/>
    <property type="evidence" value="ECO:0007669"/>
    <property type="project" value="UniProtKB-KW"/>
</dbReference>
<evidence type="ECO:0000256" key="5">
    <source>
        <dbReference type="ARBA" id="ARBA00022842"/>
    </source>
</evidence>
<dbReference type="InterPro" id="IPR031167">
    <property type="entry name" value="G_OBG"/>
</dbReference>
<evidence type="ECO:0000313" key="9">
    <source>
        <dbReference type="Proteomes" id="UP000177905"/>
    </source>
</evidence>
<dbReference type="InterPro" id="IPR004396">
    <property type="entry name" value="ATPase_YchF/OLA1"/>
</dbReference>
<gene>
    <name evidence="8" type="ORF">A2290_02390</name>
</gene>
<keyword evidence="2" id="KW-0479">Metal-binding</keyword>
<dbReference type="Proteomes" id="UP000177905">
    <property type="component" value="Unassembled WGS sequence"/>
</dbReference>
<dbReference type="SUPFAM" id="SSF81271">
    <property type="entry name" value="TGS-like"/>
    <property type="match status" value="1"/>
</dbReference>
<dbReference type="InterPro" id="IPR023192">
    <property type="entry name" value="TGS-like_dom_sf"/>
</dbReference>
<dbReference type="PANTHER" id="PTHR23305">
    <property type="entry name" value="OBG GTPASE FAMILY"/>
    <property type="match status" value="1"/>
</dbReference>
<dbReference type="InterPro" id="IPR004095">
    <property type="entry name" value="TGS"/>
</dbReference>
<keyword evidence="5" id="KW-0460">Magnesium</keyword>
<dbReference type="AlphaFoldDB" id="A0A1F4S0U1"/>
<evidence type="ECO:0000256" key="2">
    <source>
        <dbReference type="ARBA" id="ARBA00022723"/>
    </source>
</evidence>
<evidence type="ECO:0000259" key="7">
    <source>
        <dbReference type="PROSITE" id="PS51880"/>
    </source>
</evidence>
<sequence>MGFSLGIVGLPNVGKSTLFSALSHNQVDIQNYPFTTIKPNVGIVAVPDERLAFIHKNLQSAKAVPTTIEFFDIAGLVKGAHKGEGLGNQFLSQIRNVDAIAHVVRCFKSEQITHVSGTLQPIKDIELIEAELILADLALVEKKRLDLKSRAKTGDKKMLSELDICEKLVKHLGEGHLAIQFNFPDNMEDLKIALPLLTFKPVLYVANVDESGNIEMVEKIKEFAAPKGFFVVSICSKLELELGDMDQDDAEEYRKSSGVDKNGLGALISVGYKLLDLITFFTSNNKESHAWTIKRGATVQKSAGKIHSDMENNFIAAEVIHFNDFSIFSKIELLKQKGLVHLEGRDYIMCDGDIVYIRFS</sequence>
<dbReference type="CDD" id="cd01900">
    <property type="entry name" value="YchF"/>
    <property type="match status" value="1"/>
</dbReference>
<dbReference type="Gene3D" id="3.40.50.300">
    <property type="entry name" value="P-loop containing nucleotide triphosphate hydrolases"/>
    <property type="match status" value="1"/>
</dbReference>
<accession>A0A1F4S0U1</accession>
<dbReference type="GO" id="GO:0016887">
    <property type="term" value="F:ATP hydrolysis activity"/>
    <property type="evidence" value="ECO:0007669"/>
    <property type="project" value="InterPro"/>
</dbReference>
<dbReference type="InterPro" id="IPR012675">
    <property type="entry name" value="Beta-grasp_dom_sf"/>
</dbReference>
<evidence type="ECO:0000256" key="4">
    <source>
        <dbReference type="ARBA" id="ARBA00022840"/>
    </source>
</evidence>